<comment type="caution">
    <text evidence="2">The sequence shown here is derived from an EMBL/GenBank/DDBJ whole genome shotgun (WGS) entry which is preliminary data.</text>
</comment>
<organism evidence="2 3">
    <name type="scientific">Phytohabitans rumicis</name>
    <dbReference type="NCBI Taxonomy" id="1076125"/>
    <lineage>
        <taxon>Bacteria</taxon>
        <taxon>Bacillati</taxon>
        <taxon>Actinomycetota</taxon>
        <taxon>Actinomycetes</taxon>
        <taxon>Micromonosporales</taxon>
        <taxon>Micromonosporaceae</taxon>
    </lineage>
</organism>
<feature type="region of interest" description="Disordered" evidence="1">
    <location>
        <begin position="1"/>
        <end position="22"/>
    </location>
</feature>
<dbReference type="InterPro" id="IPR027575">
    <property type="entry name" value="LD_lanti_pre"/>
</dbReference>
<dbReference type="AlphaFoldDB" id="A0A6V8LGN8"/>
<evidence type="ECO:0008006" key="4">
    <source>
        <dbReference type="Google" id="ProtNLM"/>
    </source>
</evidence>
<dbReference type="EMBL" id="BLPG01000001">
    <property type="protein sequence ID" value="GFJ93247.1"/>
    <property type="molecule type" value="Genomic_DNA"/>
</dbReference>
<dbReference type="RefSeq" id="WP_173079920.1">
    <property type="nucleotide sequence ID" value="NZ_BAABJB010000053.1"/>
</dbReference>
<dbReference type="Proteomes" id="UP000482960">
    <property type="component" value="Unassembled WGS sequence"/>
</dbReference>
<protein>
    <recommendedName>
        <fullName evidence="4">FxLD family lantipeptide</fullName>
    </recommendedName>
</protein>
<reference evidence="2 3" key="2">
    <citation type="submission" date="2020-03" db="EMBL/GenBank/DDBJ databases">
        <authorList>
            <person name="Ichikawa N."/>
            <person name="Kimura A."/>
            <person name="Kitahashi Y."/>
            <person name="Uohara A."/>
        </authorList>
    </citation>
    <scope>NUCLEOTIDE SEQUENCE [LARGE SCALE GENOMIC DNA]</scope>
    <source>
        <strain evidence="2 3">NBRC 108638</strain>
    </source>
</reference>
<evidence type="ECO:0000313" key="2">
    <source>
        <dbReference type="EMBL" id="GFJ93247.1"/>
    </source>
</evidence>
<name>A0A6V8LGN8_9ACTN</name>
<gene>
    <name evidence="2" type="ORF">Prum_068890</name>
</gene>
<accession>A0A6V8LGN8</accession>
<dbReference type="NCBIfam" id="TIGR04363">
    <property type="entry name" value="LD_lanti_pre"/>
    <property type="match status" value="1"/>
</dbReference>
<reference evidence="2 3" key="1">
    <citation type="submission" date="2020-03" db="EMBL/GenBank/DDBJ databases">
        <title>Whole genome shotgun sequence of Phytohabitans rumicis NBRC 108638.</title>
        <authorList>
            <person name="Komaki H."/>
            <person name="Tamura T."/>
        </authorList>
    </citation>
    <scope>NUCLEOTIDE SEQUENCE [LARGE SCALE GENOMIC DNA]</scope>
    <source>
        <strain evidence="2 3">NBRC 108638</strain>
    </source>
</reference>
<evidence type="ECO:0000313" key="3">
    <source>
        <dbReference type="Proteomes" id="UP000482960"/>
    </source>
</evidence>
<proteinExistence type="predicted"/>
<evidence type="ECO:0000256" key="1">
    <source>
        <dbReference type="SAM" id="MobiDB-lite"/>
    </source>
</evidence>
<sequence>MFTSTKPLSAVDQAPSAAGADGDRFELDVRIVEAGPVSAALLANTDDGCDTVRGSDC</sequence>
<keyword evidence="3" id="KW-1185">Reference proteome</keyword>